<evidence type="ECO:0000256" key="6">
    <source>
        <dbReference type="RuleBase" id="RU003693"/>
    </source>
</evidence>
<evidence type="ECO:0000256" key="4">
    <source>
        <dbReference type="ARBA" id="ARBA00022679"/>
    </source>
</evidence>
<evidence type="ECO:0000256" key="1">
    <source>
        <dbReference type="ARBA" id="ARBA00001933"/>
    </source>
</evidence>
<dbReference type="SUPFAM" id="SSF53383">
    <property type="entry name" value="PLP-dependent transferases"/>
    <property type="match status" value="1"/>
</dbReference>
<comment type="similarity">
    <text evidence="2 6">Belongs to the class-II pyridoxal-phosphate-dependent aminotransferase family.</text>
</comment>
<comment type="cofactor">
    <cofactor evidence="1 6">
        <name>pyridoxal 5'-phosphate</name>
        <dbReference type="ChEBI" id="CHEBI:597326"/>
    </cofactor>
</comment>
<dbReference type="InterPro" id="IPR004839">
    <property type="entry name" value="Aminotransferase_I/II_large"/>
</dbReference>
<dbReference type="PROSITE" id="PS00599">
    <property type="entry name" value="AA_TRANSFER_CLASS_2"/>
    <property type="match status" value="1"/>
</dbReference>
<keyword evidence="5 6" id="KW-0663">Pyridoxal phosphate</keyword>
<reference evidence="8" key="1">
    <citation type="submission" date="2021-01" db="EMBL/GenBank/DDBJ databases">
        <authorList>
            <person name="Corre E."/>
            <person name="Pelletier E."/>
            <person name="Niang G."/>
            <person name="Scheremetjew M."/>
            <person name="Finn R."/>
            <person name="Kale V."/>
            <person name="Holt S."/>
            <person name="Cochrane G."/>
            <person name="Meng A."/>
            <person name="Brown T."/>
            <person name="Cohen L."/>
        </authorList>
    </citation>
    <scope>NUCLEOTIDE SEQUENCE</scope>
    <source>
        <strain evidence="8">CCMP325</strain>
    </source>
</reference>
<dbReference type="Gene3D" id="3.40.640.10">
    <property type="entry name" value="Type I PLP-dependent aspartate aminotransferase-like (Major domain)"/>
    <property type="match status" value="1"/>
</dbReference>
<organism evidence="8">
    <name type="scientific">Hanusia phi</name>
    <dbReference type="NCBI Taxonomy" id="3032"/>
    <lineage>
        <taxon>Eukaryota</taxon>
        <taxon>Cryptophyceae</taxon>
        <taxon>Pyrenomonadales</taxon>
        <taxon>Geminigeraceae</taxon>
        <taxon>Hanusia</taxon>
    </lineage>
</organism>
<evidence type="ECO:0000259" key="7">
    <source>
        <dbReference type="Pfam" id="PF00155"/>
    </source>
</evidence>
<dbReference type="AlphaFoldDB" id="A0A7S0EA95"/>
<dbReference type="InterPro" id="IPR015421">
    <property type="entry name" value="PyrdxlP-dep_Trfase_major"/>
</dbReference>
<evidence type="ECO:0000313" key="8">
    <source>
        <dbReference type="EMBL" id="CAD8479255.1"/>
    </source>
</evidence>
<dbReference type="InterPro" id="IPR015424">
    <property type="entry name" value="PyrdxlP-dep_Trfase"/>
</dbReference>
<evidence type="ECO:0000256" key="2">
    <source>
        <dbReference type="ARBA" id="ARBA00008392"/>
    </source>
</evidence>
<dbReference type="InterPro" id="IPR050106">
    <property type="entry name" value="HistidinolP_aminotransfase"/>
</dbReference>
<feature type="domain" description="Aminotransferase class I/classII large" evidence="7">
    <location>
        <begin position="94"/>
        <end position="385"/>
    </location>
</feature>
<dbReference type="InterPro" id="IPR001917">
    <property type="entry name" value="Aminotrans_II_pyridoxalP_BS"/>
</dbReference>
<protein>
    <recommendedName>
        <fullName evidence="7">Aminotransferase class I/classII large domain-containing protein</fullName>
    </recommendedName>
</protein>
<keyword evidence="4" id="KW-0808">Transferase</keyword>
<dbReference type="CDD" id="cd00609">
    <property type="entry name" value="AAT_like"/>
    <property type="match status" value="1"/>
</dbReference>
<dbReference type="PANTHER" id="PTHR43643:SF3">
    <property type="entry name" value="HISTIDINOL-PHOSPHATE AMINOTRANSFERASE"/>
    <property type="match status" value="1"/>
</dbReference>
<dbReference type="PANTHER" id="PTHR43643">
    <property type="entry name" value="HISTIDINOL-PHOSPHATE AMINOTRANSFERASE 2"/>
    <property type="match status" value="1"/>
</dbReference>
<proteinExistence type="inferred from homology"/>
<evidence type="ECO:0000256" key="5">
    <source>
        <dbReference type="ARBA" id="ARBA00022898"/>
    </source>
</evidence>
<dbReference type="GO" id="GO:0030170">
    <property type="term" value="F:pyridoxal phosphate binding"/>
    <property type="evidence" value="ECO:0007669"/>
    <property type="project" value="InterPro"/>
</dbReference>
<dbReference type="EMBL" id="HBEO01011356">
    <property type="protein sequence ID" value="CAD8479255.1"/>
    <property type="molecule type" value="Transcribed_RNA"/>
</dbReference>
<sequence length="391" mass="43447">MLRVWVRVGGAMAPRLPQGARGMRSSPALRYKEVKFVPHLAEQNIENPFPGLKTLEKAIGKQITTRIGSNESIAMKDHPLSSILSPDVLDLVRLYPDPYCRDIRAFLAEKFRMNEEEIITDAGGDSLIFLALRTRISPGDLLVTTAGTYPTVRYLAQGLGAKILEVPYAQEKDALKPSLQDLAKAAIDKQADVVYIANPDNPTGQAFTSGEIMRFRSWLPEDTTLILDEAYIDFCPNYAVMDRLPNTIQIRTMSKAYGLAGIRLGYAFARAPWVEKADQIRVQFTTNSLTNFLAMKVLQDANFSTSLIQETIQLRTQLTDKLRSNGLKALSSNTNFVPVVYPSKADAIARQKALWDIGVAVHRPPHPSMQHVLRITASPQALDEAIISRLV</sequence>
<dbReference type="Pfam" id="PF00155">
    <property type="entry name" value="Aminotran_1_2"/>
    <property type="match status" value="1"/>
</dbReference>
<dbReference type="GO" id="GO:0008483">
    <property type="term" value="F:transaminase activity"/>
    <property type="evidence" value="ECO:0007669"/>
    <property type="project" value="UniProtKB-KW"/>
</dbReference>
<accession>A0A7S0EA95</accession>
<dbReference type="Gene3D" id="3.90.1150.10">
    <property type="entry name" value="Aspartate Aminotransferase, domain 1"/>
    <property type="match status" value="1"/>
</dbReference>
<evidence type="ECO:0000256" key="3">
    <source>
        <dbReference type="ARBA" id="ARBA00022576"/>
    </source>
</evidence>
<gene>
    <name evidence="8" type="ORF">HPHI1048_LOCUS7858</name>
</gene>
<keyword evidence="3" id="KW-0032">Aminotransferase</keyword>
<dbReference type="InterPro" id="IPR015422">
    <property type="entry name" value="PyrdxlP-dep_Trfase_small"/>
</dbReference>
<name>A0A7S0EA95_9CRYP</name>